<sequence length="379" mass="40077">MRSLLFTLLALVTCLLPSAALLAEPIDQRGERAADVCKAVQVIVSLLKSHKATPFCSSFLGIKPPTATTTSTSFAERAETETIEVVQTISTTWTTVTRTTTRTTVTATIITTLQTITDRVVLTETVTNTPPLTLTITSYYTPSTPGKRSPDGPDLEERAAAIPPFLRSFASFVVSSACKCLSLTTPAAAKTVTTTTIVPTPSTLTTSTTTTTTESYVIFSFTTTTTSIARYIPTNPHVPSYVTVTVTTTSPAPAATTTVVAPFPTQCRSLVAGGRIFQSINAGAEADLQELDVGNPPGELSYSQCCAICWGTPNCMYYGMVQSYIYPSTCRIYTRHSSVAKGEGGQAPTDQCPKGSGTETIFQPVTDPENGAIGIGPCA</sequence>
<accession>A0AAE0IJ56</accession>
<proteinExistence type="predicted"/>
<evidence type="ECO:0000313" key="2">
    <source>
        <dbReference type="EMBL" id="KAK3326020.1"/>
    </source>
</evidence>
<organism evidence="2 3">
    <name type="scientific">Apodospora peruviana</name>
    <dbReference type="NCBI Taxonomy" id="516989"/>
    <lineage>
        <taxon>Eukaryota</taxon>
        <taxon>Fungi</taxon>
        <taxon>Dikarya</taxon>
        <taxon>Ascomycota</taxon>
        <taxon>Pezizomycotina</taxon>
        <taxon>Sordariomycetes</taxon>
        <taxon>Sordariomycetidae</taxon>
        <taxon>Sordariales</taxon>
        <taxon>Lasiosphaeriaceae</taxon>
        <taxon>Apodospora</taxon>
    </lineage>
</organism>
<dbReference type="Proteomes" id="UP001283341">
    <property type="component" value="Unassembled WGS sequence"/>
</dbReference>
<comment type="caution">
    <text evidence="2">The sequence shown here is derived from an EMBL/GenBank/DDBJ whole genome shotgun (WGS) entry which is preliminary data.</text>
</comment>
<keyword evidence="3" id="KW-1185">Reference proteome</keyword>
<reference evidence="2" key="2">
    <citation type="submission" date="2023-06" db="EMBL/GenBank/DDBJ databases">
        <authorList>
            <consortium name="Lawrence Berkeley National Laboratory"/>
            <person name="Haridas S."/>
            <person name="Hensen N."/>
            <person name="Bonometti L."/>
            <person name="Westerberg I."/>
            <person name="Brannstrom I.O."/>
            <person name="Guillou S."/>
            <person name="Cros-Aarteil S."/>
            <person name="Calhoun S."/>
            <person name="Kuo A."/>
            <person name="Mondo S."/>
            <person name="Pangilinan J."/>
            <person name="Riley R."/>
            <person name="Labutti K."/>
            <person name="Andreopoulos B."/>
            <person name="Lipzen A."/>
            <person name="Chen C."/>
            <person name="Yanf M."/>
            <person name="Daum C."/>
            <person name="Ng V."/>
            <person name="Clum A."/>
            <person name="Steindorff A."/>
            <person name="Ohm R."/>
            <person name="Martin F."/>
            <person name="Silar P."/>
            <person name="Natvig D."/>
            <person name="Lalanne C."/>
            <person name="Gautier V."/>
            <person name="Ament-Velasquez S.L."/>
            <person name="Kruys A."/>
            <person name="Hutchinson M.I."/>
            <person name="Powell A.J."/>
            <person name="Barry K."/>
            <person name="Miller A.N."/>
            <person name="Grigoriev I.V."/>
            <person name="Debuchy R."/>
            <person name="Gladieux P."/>
            <person name="Thoren M.H."/>
            <person name="Johannesson H."/>
        </authorList>
    </citation>
    <scope>NUCLEOTIDE SEQUENCE</scope>
    <source>
        <strain evidence="2">CBS 118394</strain>
    </source>
</reference>
<dbReference type="AlphaFoldDB" id="A0AAE0IJ56"/>
<evidence type="ECO:0000313" key="3">
    <source>
        <dbReference type="Proteomes" id="UP001283341"/>
    </source>
</evidence>
<feature type="chain" id="PRO_5042083167" description="Apple domain-containing protein" evidence="1">
    <location>
        <begin position="24"/>
        <end position="379"/>
    </location>
</feature>
<protein>
    <recommendedName>
        <fullName evidence="4">Apple domain-containing protein</fullName>
    </recommendedName>
</protein>
<name>A0AAE0IJ56_9PEZI</name>
<reference evidence="2" key="1">
    <citation type="journal article" date="2023" name="Mol. Phylogenet. Evol.">
        <title>Genome-scale phylogeny and comparative genomics of the fungal order Sordariales.</title>
        <authorList>
            <person name="Hensen N."/>
            <person name="Bonometti L."/>
            <person name="Westerberg I."/>
            <person name="Brannstrom I.O."/>
            <person name="Guillou S."/>
            <person name="Cros-Aarteil S."/>
            <person name="Calhoun S."/>
            <person name="Haridas S."/>
            <person name="Kuo A."/>
            <person name="Mondo S."/>
            <person name="Pangilinan J."/>
            <person name="Riley R."/>
            <person name="LaButti K."/>
            <person name="Andreopoulos B."/>
            <person name="Lipzen A."/>
            <person name="Chen C."/>
            <person name="Yan M."/>
            <person name="Daum C."/>
            <person name="Ng V."/>
            <person name="Clum A."/>
            <person name="Steindorff A."/>
            <person name="Ohm R.A."/>
            <person name="Martin F."/>
            <person name="Silar P."/>
            <person name="Natvig D.O."/>
            <person name="Lalanne C."/>
            <person name="Gautier V."/>
            <person name="Ament-Velasquez S.L."/>
            <person name="Kruys A."/>
            <person name="Hutchinson M.I."/>
            <person name="Powell A.J."/>
            <person name="Barry K."/>
            <person name="Miller A.N."/>
            <person name="Grigoriev I.V."/>
            <person name="Debuchy R."/>
            <person name="Gladieux P."/>
            <person name="Hiltunen Thoren M."/>
            <person name="Johannesson H."/>
        </authorList>
    </citation>
    <scope>NUCLEOTIDE SEQUENCE</scope>
    <source>
        <strain evidence="2">CBS 118394</strain>
    </source>
</reference>
<dbReference type="EMBL" id="JAUEDM010000002">
    <property type="protein sequence ID" value="KAK3326020.1"/>
    <property type="molecule type" value="Genomic_DNA"/>
</dbReference>
<evidence type="ECO:0000256" key="1">
    <source>
        <dbReference type="SAM" id="SignalP"/>
    </source>
</evidence>
<feature type="signal peptide" evidence="1">
    <location>
        <begin position="1"/>
        <end position="23"/>
    </location>
</feature>
<evidence type="ECO:0008006" key="4">
    <source>
        <dbReference type="Google" id="ProtNLM"/>
    </source>
</evidence>
<keyword evidence="1" id="KW-0732">Signal</keyword>
<gene>
    <name evidence="2" type="ORF">B0H66DRAFT_637365</name>
</gene>